<comment type="caution">
    <text evidence="2">The sequence shown here is derived from an EMBL/GenBank/DDBJ whole genome shotgun (WGS) entry which is preliminary data.</text>
</comment>
<keyword evidence="1" id="KW-0812">Transmembrane</keyword>
<dbReference type="GO" id="GO:0040008">
    <property type="term" value="P:regulation of growth"/>
    <property type="evidence" value="ECO:0007669"/>
    <property type="project" value="InterPro"/>
</dbReference>
<name>A0AAV0HTB1_9ROSI</name>
<evidence type="ECO:0000313" key="2">
    <source>
        <dbReference type="EMBL" id="CAI0388546.1"/>
    </source>
</evidence>
<dbReference type="EMBL" id="CAMGYJ010000002">
    <property type="protein sequence ID" value="CAI0388546.1"/>
    <property type="molecule type" value="Genomic_DNA"/>
</dbReference>
<keyword evidence="1" id="KW-1133">Transmembrane helix</keyword>
<proteinExistence type="predicted"/>
<dbReference type="GO" id="GO:0006355">
    <property type="term" value="P:regulation of DNA-templated transcription"/>
    <property type="evidence" value="ECO:0007669"/>
    <property type="project" value="InterPro"/>
</dbReference>
<feature type="transmembrane region" description="Helical" evidence="1">
    <location>
        <begin position="45"/>
        <end position="64"/>
    </location>
</feature>
<organism evidence="2 3">
    <name type="scientific">Linum tenue</name>
    <dbReference type="NCBI Taxonomy" id="586396"/>
    <lineage>
        <taxon>Eukaryota</taxon>
        <taxon>Viridiplantae</taxon>
        <taxon>Streptophyta</taxon>
        <taxon>Embryophyta</taxon>
        <taxon>Tracheophyta</taxon>
        <taxon>Spermatophyta</taxon>
        <taxon>Magnoliopsida</taxon>
        <taxon>eudicotyledons</taxon>
        <taxon>Gunneridae</taxon>
        <taxon>Pentapetalae</taxon>
        <taxon>rosids</taxon>
        <taxon>fabids</taxon>
        <taxon>Malpighiales</taxon>
        <taxon>Linaceae</taxon>
        <taxon>Linum</taxon>
    </lineage>
</organism>
<dbReference type="InterPro" id="IPR044293">
    <property type="entry name" value="PRE"/>
</dbReference>
<sequence>MSSRRTSRQQSSGVPRISDDQIIQLVSKLRQLLPELRHSRRSDKVYLYMLIHLFIYAYTTTLTFP</sequence>
<dbReference type="PANTHER" id="PTHR46446">
    <property type="entry name" value="TRANSCRIPTION FACTOR PRE"/>
    <property type="match status" value="1"/>
</dbReference>
<keyword evidence="3" id="KW-1185">Reference proteome</keyword>
<dbReference type="GO" id="GO:0046983">
    <property type="term" value="F:protein dimerization activity"/>
    <property type="evidence" value="ECO:0007669"/>
    <property type="project" value="InterPro"/>
</dbReference>
<evidence type="ECO:0000313" key="3">
    <source>
        <dbReference type="Proteomes" id="UP001154282"/>
    </source>
</evidence>
<dbReference type="PANTHER" id="PTHR46446:SF28">
    <property type="entry name" value="TRANSCRIPTION FACTOR PRE5"/>
    <property type="match status" value="1"/>
</dbReference>
<reference evidence="2" key="1">
    <citation type="submission" date="2022-08" db="EMBL/GenBank/DDBJ databases">
        <authorList>
            <person name="Gutierrez-Valencia J."/>
        </authorList>
    </citation>
    <scope>NUCLEOTIDE SEQUENCE</scope>
</reference>
<evidence type="ECO:0000256" key="1">
    <source>
        <dbReference type="SAM" id="Phobius"/>
    </source>
</evidence>
<keyword evidence="1" id="KW-0472">Membrane</keyword>
<dbReference type="AlphaFoldDB" id="A0AAV0HTB1"/>
<gene>
    <name evidence="2" type="ORF">LITE_LOCUS5864</name>
</gene>
<dbReference type="Proteomes" id="UP001154282">
    <property type="component" value="Unassembled WGS sequence"/>
</dbReference>
<accession>A0AAV0HTB1</accession>
<protein>
    <submittedName>
        <fullName evidence="2">Uncharacterized protein</fullName>
    </submittedName>
</protein>